<evidence type="ECO:0000256" key="1">
    <source>
        <dbReference type="ARBA" id="ARBA00009437"/>
    </source>
</evidence>
<dbReference type="RefSeq" id="WP_157117842.1">
    <property type="nucleotide sequence ID" value="NZ_CP019343.1"/>
</dbReference>
<sequence>MRDWENLRYFLAVARQGTVSGASRELAVSHSTVLRRIEQFETILGSKLFKKLQRGYELTAAGEKLFAEGQHIEIDIDRVISQAKGQHDVTQGKLRISQPEIGILNIYPLYAEFKRQHPDITLEIQSTMQALNVAQQEVDIVFRISKQPPDLLVGRCLGTIKAKAYASKHYLKQLPKNSSPDNYDWIKWHMPSGIPSTNWLKDNYPNARIVFSTPHMPDVVSAIHSGIGVGFMSSHEAAKYRGLVEMFDGEIIADYKLWMLTHRDLRNSERVKTFMRFMAENLILD</sequence>
<dbReference type="PANTHER" id="PTHR30537">
    <property type="entry name" value="HTH-TYPE TRANSCRIPTIONAL REGULATOR"/>
    <property type="match status" value="1"/>
</dbReference>
<dbReference type="InterPro" id="IPR058163">
    <property type="entry name" value="LysR-type_TF_proteobact-type"/>
</dbReference>
<dbReference type="SUPFAM" id="SSF46785">
    <property type="entry name" value="Winged helix' DNA-binding domain"/>
    <property type="match status" value="1"/>
</dbReference>
<dbReference type="Proteomes" id="UP000193450">
    <property type="component" value="Chromosome"/>
</dbReference>
<organism evidence="6 7">
    <name type="scientific">Oceanicoccus sagamiensis</name>
    <dbReference type="NCBI Taxonomy" id="716816"/>
    <lineage>
        <taxon>Bacteria</taxon>
        <taxon>Pseudomonadati</taxon>
        <taxon>Pseudomonadota</taxon>
        <taxon>Gammaproteobacteria</taxon>
        <taxon>Cellvibrionales</taxon>
        <taxon>Spongiibacteraceae</taxon>
        <taxon>Oceanicoccus</taxon>
    </lineage>
</organism>
<evidence type="ECO:0000313" key="7">
    <source>
        <dbReference type="Proteomes" id="UP000193450"/>
    </source>
</evidence>
<evidence type="ECO:0000256" key="2">
    <source>
        <dbReference type="ARBA" id="ARBA00023015"/>
    </source>
</evidence>
<accession>A0A1X9NH02</accession>
<evidence type="ECO:0000256" key="3">
    <source>
        <dbReference type="ARBA" id="ARBA00023125"/>
    </source>
</evidence>
<dbReference type="Gene3D" id="1.10.10.10">
    <property type="entry name" value="Winged helix-like DNA-binding domain superfamily/Winged helix DNA-binding domain"/>
    <property type="match status" value="1"/>
</dbReference>
<dbReference type="GO" id="GO:0003700">
    <property type="term" value="F:DNA-binding transcription factor activity"/>
    <property type="evidence" value="ECO:0007669"/>
    <property type="project" value="InterPro"/>
</dbReference>
<proteinExistence type="inferred from homology"/>
<dbReference type="Pfam" id="PF03466">
    <property type="entry name" value="LysR_substrate"/>
    <property type="match status" value="1"/>
</dbReference>
<dbReference type="SUPFAM" id="SSF53850">
    <property type="entry name" value="Periplasmic binding protein-like II"/>
    <property type="match status" value="1"/>
</dbReference>
<feature type="domain" description="HTH lysR-type" evidence="5">
    <location>
        <begin position="1"/>
        <end position="59"/>
    </location>
</feature>
<dbReference type="PROSITE" id="PS50931">
    <property type="entry name" value="HTH_LYSR"/>
    <property type="match status" value="1"/>
</dbReference>
<protein>
    <recommendedName>
        <fullName evidence="5">HTH lysR-type domain-containing protein</fullName>
    </recommendedName>
</protein>
<evidence type="ECO:0000256" key="4">
    <source>
        <dbReference type="ARBA" id="ARBA00023163"/>
    </source>
</evidence>
<comment type="similarity">
    <text evidence="1">Belongs to the LysR transcriptional regulatory family.</text>
</comment>
<dbReference type="KEGG" id="osg:BST96_03670"/>
<dbReference type="InterPro" id="IPR005119">
    <property type="entry name" value="LysR_subst-bd"/>
</dbReference>
<keyword evidence="3" id="KW-0238">DNA-binding</keyword>
<dbReference type="InterPro" id="IPR036388">
    <property type="entry name" value="WH-like_DNA-bd_sf"/>
</dbReference>
<dbReference type="PANTHER" id="PTHR30537:SF3">
    <property type="entry name" value="TRANSCRIPTIONAL REGULATORY PROTEIN"/>
    <property type="match status" value="1"/>
</dbReference>
<dbReference type="OrthoDB" id="570111at2"/>
<dbReference type="InterPro" id="IPR036390">
    <property type="entry name" value="WH_DNA-bd_sf"/>
</dbReference>
<dbReference type="GO" id="GO:0006351">
    <property type="term" value="P:DNA-templated transcription"/>
    <property type="evidence" value="ECO:0007669"/>
    <property type="project" value="TreeGrafter"/>
</dbReference>
<evidence type="ECO:0000313" key="6">
    <source>
        <dbReference type="EMBL" id="ARN73283.1"/>
    </source>
</evidence>
<dbReference type="Pfam" id="PF00126">
    <property type="entry name" value="HTH_1"/>
    <property type="match status" value="1"/>
</dbReference>
<dbReference type="InterPro" id="IPR000847">
    <property type="entry name" value="LysR_HTH_N"/>
</dbReference>
<dbReference type="Gene3D" id="3.40.190.290">
    <property type="match status" value="1"/>
</dbReference>
<name>A0A1X9NH02_9GAMM</name>
<keyword evidence="2" id="KW-0805">Transcription regulation</keyword>
<dbReference type="STRING" id="716816.BST96_03670"/>
<keyword evidence="7" id="KW-1185">Reference proteome</keyword>
<dbReference type="GO" id="GO:0043565">
    <property type="term" value="F:sequence-specific DNA binding"/>
    <property type="evidence" value="ECO:0007669"/>
    <property type="project" value="TreeGrafter"/>
</dbReference>
<gene>
    <name evidence="6" type="ORF">BST96_03670</name>
</gene>
<reference evidence="6 7" key="1">
    <citation type="submission" date="2016-11" db="EMBL/GenBank/DDBJ databases">
        <title>Trade-off between light-utilization and light-protection in marine flavobacteria.</title>
        <authorList>
            <person name="Kumagai Y."/>
        </authorList>
    </citation>
    <scope>NUCLEOTIDE SEQUENCE [LARGE SCALE GENOMIC DNA]</scope>
    <source>
        <strain evidence="6 7">NBRC 107125</strain>
    </source>
</reference>
<evidence type="ECO:0000259" key="5">
    <source>
        <dbReference type="PROSITE" id="PS50931"/>
    </source>
</evidence>
<dbReference type="EMBL" id="CP019343">
    <property type="protein sequence ID" value="ARN73283.1"/>
    <property type="molecule type" value="Genomic_DNA"/>
</dbReference>
<keyword evidence="4" id="KW-0804">Transcription</keyword>
<dbReference type="AlphaFoldDB" id="A0A1X9NH02"/>